<feature type="transmembrane region" description="Helical" evidence="1">
    <location>
        <begin position="528"/>
        <end position="549"/>
    </location>
</feature>
<protein>
    <recommendedName>
        <fullName evidence="4">Membrane protein 6-pyruvoyl-tetrahydropterin synthase-related domain-containing protein</fullName>
    </recommendedName>
</protein>
<accession>A0A0F4LTT6</accession>
<dbReference type="AlphaFoldDB" id="A0A0F4LTT6"/>
<dbReference type="PATRIC" id="fig|1218492.5.peg.1227"/>
<dbReference type="HOGENOM" id="CLU_029426_1_0_9"/>
<name>A0A0F4LTT6_9LACO</name>
<dbReference type="InterPro" id="IPR046671">
    <property type="entry name" value="DUF6541"/>
</dbReference>
<keyword evidence="3" id="KW-1185">Reference proteome</keyword>
<keyword evidence="1" id="KW-1133">Transmembrane helix</keyword>
<proteinExistence type="predicted"/>
<dbReference type="RefSeq" id="WP_046316864.1">
    <property type="nucleotide sequence ID" value="NZ_JBHSZT010000001.1"/>
</dbReference>
<feature type="transmembrane region" description="Helical" evidence="1">
    <location>
        <begin position="7"/>
        <end position="28"/>
    </location>
</feature>
<dbReference type="Pfam" id="PF20176">
    <property type="entry name" value="DUF6541"/>
    <property type="match status" value="1"/>
</dbReference>
<sequence>MSRNKTFQNVLIILGYCLLAIICDFAFFKYRVIWGANDTQFHLGRINEWLHLNQGQFPYLSTHSLGGVGAQINVFYPSQLLYPLVVLIKVFQHPVASLYVYVALLSILTALLTDYATYSIFKNRRLSVLTAVFYTFSFYRMLSFYHQFDLGQLIAMTFVPLAFSGFYKVLSNDSGKWQLVVGMAGMIFSHVMLTFLLTLLLGIIFLVVFVLAADRWRILRDCLVAAVMTALLTAAFWLPMIVHMFQVPTGLQPTYWKVSTVISNSLSGTCKNILLNQMSTYHTPGTFLIVVGLTAAVYILWNYRQTPKVISISAILFLILFWMTTAAFPWHWFDHTFVTVIQFASRLCAFITLFASLIIAYGITVLLDGFRDREFFTYFAIFVSCGMTLASVQSTIDSYLVNQPVITNKTFADFSAVKKHNALFDYFPQAAQPYLNDLSSNQAIINGKKHYLKGYGSANAINYTVQTNSRKNTIDLPCLNYGSHAYQITNNQKAITASFSRRGTFLVRTKTKKNHLRIAYVPTTTDRLAVWISAISWLVFILVIIYFRLHKNIKVNTQLGNL</sequence>
<reference evidence="2 3" key="1">
    <citation type="submission" date="2015-01" db="EMBL/GenBank/DDBJ databases">
        <title>Comparative genomics of the lactic acid bacteria isolated from the honey bee gut.</title>
        <authorList>
            <person name="Ellegaard K.M."/>
            <person name="Tamarit D."/>
            <person name="Javelind E."/>
            <person name="Olofsson T."/>
            <person name="Andersson S.G."/>
            <person name="Vasquez A."/>
        </authorList>
    </citation>
    <scope>NUCLEOTIDE SEQUENCE [LARGE SCALE GENOMIC DNA]</scope>
    <source>
        <strain evidence="2 3">Bin4</strain>
    </source>
</reference>
<dbReference type="Proteomes" id="UP000033558">
    <property type="component" value="Unassembled WGS sequence"/>
</dbReference>
<feature type="transmembrane region" description="Helical" evidence="1">
    <location>
        <begin position="281"/>
        <end position="301"/>
    </location>
</feature>
<feature type="transmembrane region" description="Helical" evidence="1">
    <location>
        <begin position="339"/>
        <end position="363"/>
    </location>
</feature>
<evidence type="ECO:0000313" key="3">
    <source>
        <dbReference type="Proteomes" id="UP000033558"/>
    </source>
</evidence>
<evidence type="ECO:0000256" key="1">
    <source>
        <dbReference type="SAM" id="Phobius"/>
    </source>
</evidence>
<keyword evidence="1" id="KW-0812">Transmembrane</keyword>
<feature type="transmembrane region" description="Helical" evidence="1">
    <location>
        <begin position="150"/>
        <end position="167"/>
    </location>
</feature>
<feature type="transmembrane region" description="Helical" evidence="1">
    <location>
        <begin position="98"/>
        <end position="120"/>
    </location>
</feature>
<evidence type="ECO:0008006" key="4">
    <source>
        <dbReference type="Google" id="ProtNLM"/>
    </source>
</evidence>
<dbReference type="OrthoDB" id="9784157at2"/>
<keyword evidence="1" id="KW-0472">Membrane</keyword>
<evidence type="ECO:0000313" key="2">
    <source>
        <dbReference type="EMBL" id="KJY62025.1"/>
    </source>
</evidence>
<gene>
    <name evidence="2" type="ORF">JG30_10840</name>
</gene>
<dbReference type="EMBL" id="JXJQ01000008">
    <property type="protein sequence ID" value="KJY62025.1"/>
    <property type="molecule type" value="Genomic_DNA"/>
</dbReference>
<feature type="transmembrane region" description="Helical" evidence="1">
    <location>
        <begin position="313"/>
        <end position="333"/>
    </location>
</feature>
<feature type="transmembrane region" description="Helical" evidence="1">
    <location>
        <begin position="223"/>
        <end position="245"/>
    </location>
</feature>
<feature type="transmembrane region" description="Helical" evidence="1">
    <location>
        <begin position="187"/>
        <end position="211"/>
    </location>
</feature>
<comment type="caution">
    <text evidence="2">The sequence shown here is derived from an EMBL/GenBank/DDBJ whole genome shotgun (WGS) entry which is preliminary data.</text>
</comment>
<feature type="transmembrane region" description="Helical" evidence="1">
    <location>
        <begin position="375"/>
        <end position="396"/>
    </location>
</feature>
<organism evidence="2 3">
    <name type="scientific">Bombilactobacillus mellifer</name>
    <dbReference type="NCBI Taxonomy" id="1218492"/>
    <lineage>
        <taxon>Bacteria</taxon>
        <taxon>Bacillati</taxon>
        <taxon>Bacillota</taxon>
        <taxon>Bacilli</taxon>
        <taxon>Lactobacillales</taxon>
        <taxon>Lactobacillaceae</taxon>
        <taxon>Bombilactobacillus</taxon>
    </lineage>
</organism>